<organism evidence="1 2">
    <name type="scientific">Smallanthus sonchifolius</name>
    <dbReference type="NCBI Taxonomy" id="185202"/>
    <lineage>
        <taxon>Eukaryota</taxon>
        <taxon>Viridiplantae</taxon>
        <taxon>Streptophyta</taxon>
        <taxon>Embryophyta</taxon>
        <taxon>Tracheophyta</taxon>
        <taxon>Spermatophyta</taxon>
        <taxon>Magnoliopsida</taxon>
        <taxon>eudicotyledons</taxon>
        <taxon>Gunneridae</taxon>
        <taxon>Pentapetalae</taxon>
        <taxon>asterids</taxon>
        <taxon>campanulids</taxon>
        <taxon>Asterales</taxon>
        <taxon>Asteraceae</taxon>
        <taxon>Asteroideae</taxon>
        <taxon>Heliantheae alliance</taxon>
        <taxon>Millerieae</taxon>
        <taxon>Smallanthus</taxon>
    </lineage>
</organism>
<reference evidence="2" key="1">
    <citation type="journal article" date="2022" name="Mol. Ecol. Resour.">
        <title>The genomes of chicory, endive, great burdock and yacon provide insights into Asteraceae palaeo-polyploidization history and plant inulin production.</title>
        <authorList>
            <person name="Fan W."/>
            <person name="Wang S."/>
            <person name="Wang H."/>
            <person name="Wang A."/>
            <person name="Jiang F."/>
            <person name="Liu H."/>
            <person name="Zhao H."/>
            <person name="Xu D."/>
            <person name="Zhang Y."/>
        </authorList>
    </citation>
    <scope>NUCLEOTIDE SEQUENCE [LARGE SCALE GENOMIC DNA]</scope>
    <source>
        <strain evidence="2">cv. Yunnan</strain>
    </source>
</reference>
<sequence>MLSEVFTAGETLLSEAAFFETDGFTPWDTQQYPVFDLLFSPQDQQPVFSFSSSDNSTPKTLSPEEFDAMEERKRRRMISNRESARRSRVRKQKHLENLRSQLNRLKAGNRDLMNRLRVVNLHGKLLRQENRRLVSESVMFQQKLRDIRHALHVRQLNHQLL</sequence>
<dbReference type="Proteomes" id="UP001056120">
    <property type="component" value="Linkage Group LG24"/>
</dbReference>
<evidence type="ECO:0000313" key="1">
    <source>
        <dbReference type="EMBL" id="KAI3712997.1"/>
    </source>
</evidence>
<keyword evidence="2" id="KW-1185">Reference proteome</keyword>
<evidence type="ECO:0000313" key="2">
    <source>
        <dbReference type="Proteomes" id="UP001056120"/>
    </source>
</evidence>
<proteinExistence type="predicted"/>
<accession>A0ACB9AS67</accession>
<gene>
    <name evidence="1" type="ORF">L1987_71567</name>
</gene>
<name>A0ACB9AS67_9ASTR</name>
<comment type="caution">
    <text evidence="1">The sequence shown here is derived from an EMBL/GenBank/DDBJ whole genome shotgun (WGS) entry which is preliminary data.</text>
</comment>
<reference evidence="1 2" key="2">
    <citation type="journal article" date="2022" name="Mol. Ecol. Resour.">
        <title>The genomes of chicory, endive, great burdock and yacon provide insights into Asteraceae paleo-polyploidization history and plant inulin production.</title>
        <authorList>
            <person name="Fan W."/>
            <person name="Wang S."/>
            <person name="Wang H."/>
            <person name="Wang A."/>
            <person name="Jiang F."/>
            <person name="Liu H."/>
            <person name="Zhao H."/>
            <person name="Xu D."/>
            <person name="Zhang Y."/>
        </authorList>
    </citation>
    <scope>NUCLEOTIDE SEQUENCE [LARGE SCALE GENOMIC DNA]</scope>
    <source>
        <strain evidence="2">cv. Yunnan</strain>
        <tissue evidence="1">Leaves</tissue>
    </source>
</reference>
<protein>
    <submittedName>
        <fullName evidence="1">Uncharacterized protein</fullName>
    </submittedName>
</protein>
<dbReference type="EMBL" id="CM042041">
    <property type="protein sequence ID" value="KAI3712997.1"/>
    <property type="molecule type" value="Genomic_DNA"/>
</dbReference>